<keyword evidence="1" id="KW-0732">Signal</keyword>
<organism evidence="2 3">
    <name type="scientific">Phanerochaete carnosa (strain HHB-10118-sp)</name>
    <name type="common">White-rot fungus</name>
    <name type="synonym">Peniophora carnosa</name>
    <dbReference type="NCBI Taxonomy" id="650164"/>
    <lineage>
        <taxon>Eukaryota</taxon>
        <taxon>Fungi</taxon>
        <taxon>Dikarya</taxon>
        <taxon>Basidiomycota</taxon>
        <taxon>Agaricomycotina</taxon>
        <taxon>Agaricomycetes</taxon>
        <taxon>Polyporales</taxon>
        <taxon>Phanerochaetaceae</taxon>
        <taxon>Phanerochaete</taxon>
    </lineage>
</organism>
<reference evidence="2 3" key="1">
    <citation type="journal article" date="2012" name="BMC Genomics">
        <title>Comparative genomics of the white-rot fungi, Phanerochaete carnosa and P. chrysosporium, to elucidate the genetic basis of the distinct wood types they colonize.</title>
        <authorList>
            <person name="Suzuki H."/>
            <person name="MacDonald J."/>
            <person name="Syed K."/>
            <person name="Salamov A."/>
            <person name="Hori C."/>
            <person name="Aerts A."/>
            <person name="Henrissat B."/>
            <person name="Wiebenga A."/>
            <person name="vanKuyk P.A."/>
            <person name="Barry K."/>
            <person name="Lindquist E."/>
            <person name="LaButti K."/>
            <person name="Lapidus A."/>
            <person name="Lucas S."/>
            <person name="Coutinho P."/>
            <person name="Gong Y."/>
            <person name="Samejima M."/>
            <person name="Mahadevan R."/>
            <person name="Abou-Zaid M."/>
            <person name="de Vries R.P."/>
            <person name="Igarashi K."/>
            <person name="Yadav J.S."/>
            <person name="Grigoriev I.V."/>
            <person name="Master E.R."/>
        </authorList>
    </citation>
    <scope>NUCLEOTIDE SEQUENCE [LARGE SCALE GENOMIC DNA]</scope>
    <source>
        <strain evidence="2 3">HHB-10118-sp</strain>
    </source>
</reference>
<gene>
    <name evidence="2" type="ORF">PHACADRAFT_150511</name>
</gene>
<evidence type="ECO:0000313" key="3">
    <source>
        <dbReference type="Proteomes" id="UP000008370"/>
    </source>
</evidence>
<evidence type="ECO:0008006" key="4">
    <source>
        <dbReference type="Google" id="ProtNLM"/>
    </source>
</evidence>
<feature type="signal peptide" evidence="1">
    <location>
        <begin position="1"/>
        <end position="19"/>
    </location>
</feature>
<accession>K5UPU1</accession>
<dbReference type="Proteomes" id="UP000008370">
    <property type="component" value="Unassembled WGS sequence"/>
</dbReference>
<protein>
    <recommendedName>
        <fullName evidence="4">PPIase cyclophilin-type domain-containing protein</fullName>
    </recommendedName>
</protein>
<proteinExistence type="predicted"/>
<dbReference type="GeneID" id="18908846"/>
<dbReference type="RefSeq" id="XP_007399598.1">
    <property type="nucleotide sequence ID" value="XM_007399536.1"/>
</dbReference>
<name>K5UPU1_PHACS</name>
<dbReference type="EMBL" id="JH930476">
    <property type="protein sequence ID" value="EKM51801.1"/>
    <property type="molecule type" value="Genomic_DNA"/>
</dbReference>
<evidence type="ECO:0000313" key="2">
    <source>
        <dbReference type="EMBL" id="EKM51801.1"/>
    </source>
</evidence>
<keyword evidence="3" id="KW-1185">Reference proteome</keyword>
<dbReference type="HOGENOM" id="CLU_061244_1_1_1"/>
<dbReference type="InParanoid" id="K5UPU1"/>
<dbReference type="KEGG" id="pco:PHACADRAFT_150511"/>
<sequence length="219" mass="22762">MVLMYIATSLAVSIAAVAAQGGGFVNPTTQNGSFFLTANDGLGEPLNVVISGLSSPEVLTDNGFLNFARAVGLTQDCSIFPAGTPFTANLGDGGGPQNQTMELREDFGDPLFGSCLEVFMGGVHLRVFRQSGPLANTSALFLAVSNEEDLFHNHTIAQNGYDTGRDLFANTAAGITQFNGTSYNTTVQNLIGVMPVGSQGVNHGIPVDGNATLLTVTIV</sequence>
<dbReference type="AlphaFoldDB" id="K5UPU1"/>
<dbReference type="OrthoDB" id="2310204at2759"/>
<dbReference type="STRING" id="650164.K5UPU1"/>
<feature type="chain" id="PRO_5003884096" description="PPIase cyclophilin-type domain-containing protein" evidence="1">
    <location>
        <begin position="20"/>
        <end position="219"/>
    </location>
</feature>
<evidence type="ECO:0000256" key="1">
    <source>
        <dbReference type="SAM" id="SignalP"/>
    </source>
</evidence>